<organism evidence="1 2">
    <name type="scientific">Rangifer tarandus platyrhynchus</name>
    <name type="common">Svalbard reindeer</name>
    <dbReference type="NCBI Taxonomy" id="3082113"/>
    <lineage>
        <taxon>Eukaryota</taxon>
        <taxon>Metazoa</taxon>
        <taxon>Chordata</taxon>
        <taxon>Craniata</taxon>
        <taxon>Vertebrata</taxon>
        <taxon>Euteleostomi</taxon>
        <taxon>Mammalia</taxon>
        <taxon>Eutheria</taxon>
        <taxon>Laurasiatheria</taxon>
        <taxon>Artiodactyla</taxon>
        <taxon>Ruminantia</taxon>
        <taxon>Pecora</taxon>
        <taxon>Cervidae</taxon>
        <taxon>Odocoileinae</taxon>
        <taxon>Rangifer</taxon>
    </lineage>
</organism>
<reference evidence="1" key="1">
    <citation type="submission" date="2023-04" db="EMBL/GenBank/DDBJ databases">
        <authorList>
            <consortium name="ELIXIR-Norway"/>
        </authorList>
    </citation>
    <scope>NUCLEOTIDE SEQUENCE [LARGE SCALE GENOMIC DNA]</scope>
</reference>
<gene>
    <name evidence="1" type="ORF">MRATA1EN1_LOCUS7104</name>
</gene>
<protein>
    <submittedName>
        <fullName evidence="1">Uncharacterized protein</fullName>
    </submittedName>
</protein>
<proteinExistence type="predicted"/>
<dbReference type="EMBL" id="OX459952">
    <property type="protein sequence ID" value="CAI9158142.1"/>
    <property type="molecule type" value="Genomic_DNA"/>
</dbReference>
<dbReference type="Proteomes" id="UP001176941">
    <property type="component" value="Chromosome 16"/>
</dbReference>
<evidence type="ECO:0000313" key="2">
    <source>
        <dbReference type="Proteomes" id="UP001176941"/>
    </source>
</evidence>
<evidence type="ECO:0000313" key="1">
    <source>
        <dbReference type="EMBL" id="CAI9158142.1"/>
    </source>
</evidence>
<name>A0ABN8YC70_RANTA</name>
<sequence length="101" mass="11031">MTVKQRRRGLRSQWSGGPCGAMGPQRSLDLLYKPLSWGARTLQGPVPDLLPPRRLSHSLGEQEAGNGIKGGVTLWASKMLSLGGGGRNWETGVDRYILLIY</sequence>
<accession>A0ABN8YC70</accession>
<keyword evidence="2" id="KW-1185">Reference proteome</keyword>